<dbReference type="AlphaFoldDB" id="A0A1B4G510"/>
<dbReference type="EMBL" id="CP013389">
    <property type="protein sequence ID" value="AOJ10979.1"/>
    <property type="molecule type" value="Genomic_DNA"/>
</dbReference>
<proteinExistence type="predicted"/>
<evidence type="ECO:0000313" key="3">
    <source>
        <dbReference type="Proteomes" id="UP000067711"/>
    </source>
</evidence>
<feature type="region of interest" description="Disordered" evidence="1">
    <location>
        <begin position="1"/>
        <end position="20"/>
    </location>
</feature>
<gene>
    <name evidence="2" type="ORF">WS71_28020</name>
</gene>
<dbReference type="Proteomes" id="UP000067711">
    <property type="component" value="Chromosome 1"/>
</dbReference>
<evidence type="ECO:0000256" key="1">
    <source>
        <dbReference type="SAM" id="MobiDB-lite"/>
    </source>
</evidence>
<name>A0A1B4G510_9BURK</name>
<protein>
    <submittedName>
        <fullName evidence="2">Uncharacterized protein</fullName>
    </submittedName>
</protein>
<organism evidence="2 3">
    <name type="scientific">Burkholderia mayonis</name>
    <dbReference type="NCBI Taxonomy" id="1385591"/>
    <lineage>
        <taxon>Bacteria</taxon>
        <taxon>Pseudomonadati</taxon>
        <taxon>Pseudomonadota</taxon>
        <taxon>Betaproteobacteria</taxon>
        <taxon>Burkholderiales</taxon>
        <taxon>Burkholderiaceae</taxon>
        <taxon>Burkholderia</taxon>
        <taxon>pseudomallei group</taxon>
    </lineage>
</organism>
<accession>A0A1B4G510</accession>
<reference evidence="2 3" key="1">
    <citation type="submission" date="2015-12" db="EMBL/GenBank/DDBJ databases">
        <title>Diversity of Burkholderia near neighbor genomes.</title>
        <authorList>
            <person name="Sahl J."/>
            <person name="Wagner D."/>
            <person name="Keim P."/>
        </authorList>
    </citation>
    <scope>NUCLEOTIDE SEQUENCE [LARGE SCALE GENOMIC DNA]</scope>
    <source>
        <strain evidence="2 3">BDU8</strain>
    </source>
</reference>
<feature type="compositionally biased region" description="Basic and acidic residues" evidence="1">
    <location>
        <begin position="8"/>
        <end position="20"/>
    </location>
</feature>
<sequence>MKVRWRASPHDARSNDEDREMPCAHEAWVLRIRASSNRRALRRIAESPSGGIERCARHAAARGRPIVS</sequence>
<evidence type="ECO:0000313" key="2">
    <source>
        <dbReference type="EMBL" id="AOJ10979.1"/>
    </source>
</evidence>